<dbReference type="RefSeq" id="XP_025356762.1">
    <property type="nucleotide sequence ID" value="XM_025498012.1"/>
</dbReference>
<evidence type="ECO:0000313" key="1">
    <source>
        <dbReference type="EMBL" id="PWN36460.1"/>
    </source>
</evidence>
<evidence type="ECO:0000313" key="2">
    <source>
        <dbReference type="Proteomes" id="UP000245771"/>
    </source>
</evidence>
<reference evidence="1 2" key="1">
    <citation type="journal article" date="2018" name="Mol. Biol. Evol.">
        <title>Broad Genomic Sampling Reveals a Smut Pathogenic Ancestry of the Fungal Clade Ustilaginomycotina.</title>
        <authorList>
            <person name="Kijpornyongpan T."/>
            <person name="Mondo S.J."/>
            <person name="Barry K."/>
            <person name="Sandor L."/>
            <person name="Lee J."/>
            <person name="Lipzen A."/>
            <person name="Pangilinan J."/>
            <person name="LaButti K."/>
            <person name="Hainaut M."/>
            <person name="Henrissat B."/>
            <person name="Grigoriev I.V."/>
            <person name="Spatafora J.W."/>
            <person name="Aime M.C."/>
        </authorList>
    </citation>
    <scope>NUCLEOTIDE SEQUENCE [LARGE SCALE GENOMIC DNA]</scope>
    <source>
        <strain evidence="1 2">MCA 3882</strain>
    </source>
</reference>
<organism evidence="1 2">
    <name type="scientific">Meira miltonrushii</name>
    <dbReference type="NCBI Taxonomy" id="1280837"/>
    <lineage>
        <taxon>Eukaryota</taxon>
        <taxon>Fungi</taxon>
        <taxon>Dikarya</taxon>
        <taxon>Basidiomycota</taxon>
        <taxon>Ustilaginomycotina</taxon>
        <taxon>Exobasidiomycetes</taxon>
        <taxon>Exobasidiales</taxon>
        <taxon>Brachybasidiaceae</taxon>
        <taxon>Meira</taxon>
    </lineage>
</organism>
<dbReference type="GeneID" id="37019793"/>
<accession>A0A316VG02</accession>
<keyword evidence="2" id="KW-1185">Reference proteome</keyword>
<gene>
    <name evidence="1" type="ORF">FA14DRAFT_158991</name>
</gene>
<dbReference type="InParanoid" id="A0A316VG02"/>
<dbReference type="AlphaFoldDB" id="A0A316VG02"/>
<dbReference type="Proteomes" id="UP000245771">
    <property type="component" value="Unassembled WGS sequence"/>
</dbReference>
<dbReference type="EMBL" id="KZ819602">
    <property type="protein sequence ID" value="PWN36460.1"/>
    <property type="molecule type" value="Genomic_DNA"/>
</dbReference>
<sequence>MTTRVYLPRQETLYQTTGIDSLVTSVAAYVQAADGAHTPNKVALMYRAFCEALIQENLLKLHQIPAINIQYQGISYEICVRSVEQNGKSRKRKRTALANPMSTSSKEAGKIRAFKLLEMLTKLIKTGNARKSGEADKSLRIEEGQEKSAGELVKLHLEKLSTAEIDFSQAREKVRLAYFYLGQAYAQWIFELLPTLDVPVTSKTFHREAYPIVQAHLLKLCKQSNESSILKRLERARKFFHMGSLIGVETLAECEDLTVKRMDKISMESLSLLEKHCKDELSKMNINES</sequence>
<proteinExistence type="predicted"/>
<dbReference type="OrthoDB" id="10326959at2759"/>
<protein>
    <submittedName>
        <fullName evidence="1">Uncharacterized protein</fullName>
    </submittedName>
</protein>
<name>A0A316VG02_9BASI</name>